<feature type="binding site" evidence="7">
    <location>
        <position position="83"/>
    </location>
    <ligand>
        <name>[2Fe-2S] cluster</name>
        <dbReference type="ChEBI" id="CHEBI:190135"/>
    </ligand>
</feature>
<evidence type="ECO:0000313" key="8">
    <source>
        <dbReference type="EMBL" id="MBT9144748.1"/>
    </source>
</evidence>
<dbReference type="InterPro" id="IPR041921">
    <property type="entry name" value="NuoE_N"/>
</dbReference>
<dbReference type="PANTHER" id="PTHR43342">
    <property type="entry name" value="NADH-QUINONE OXIDOREDUCTASE, E SUBUNIT"/>
    <property type="match status" value="1"/>
</dbReference>
<evidence type="ECO:0000256" key="4">
    <source>
        <dbReference type="ARBA" id="ARBA00023004"/>
    </source>
</evidence>
<dbReference type="InterPro" id="IPR028431">
    <property type="entry name" value="NADP_DH_HndA-like"/>
</dbReference>
<feature type="binding site" evidence="7">
    <location>
        <position position="123"/>
    </location>
    <ligand>
        <name>[2Fe-2S] cluster</name>
        <dbReference type="ChEBI" id="CHEBI:190135"/>
    </ligand>
</feature>
<dbReference type="Proteomes" id="UP000811545">
    <property type="component" value="Unassembled WGS sequence"/>
</dbReference>
<dbReference type="Gene3D" id="3.40.30.10">
    <property type="entry name" value="Glutaredoxin"/>
    <property type="match status" value="1"/>
</dbReference>
<evidence type="ECO:0000256" key="7">
    <source>
        <dbReference type="PIRSR" id="PIRSR000216-1"/>
    </source>
</evidence>
<dbReference type="InterPro" id="IPR002023">
    <property type="entry name" value="NuoE-like"/>
</dbReference>
<dbReference type="PANTHER" id="PTHR43342:SF1">
    <property type="entry name" value="BIFURCATING [FEFE] HYDROGENASE GAMMA SUBUNIT"/>
    <property type="match status" value="1"/>
</dbReference>
<sequence length="154" mass="17332">MKNEEVGQLIKEYKETGEPLLTLLHKIQNLIPHNHLPAEVLKKVSRELKIPVSSLYSTASFYSMFSLKPRGKHIIRVCSSPPCKLEEYDSLIEAIGEKLNLSIGETTCDGQFTLEEQSCLGLCSLASVMMVDNDIYKNVTVTQLPEILDTYVEE</sequence>
<keyword evidence="8" id="KW-0560">Oxidoreductase</keyword>
<dbReference type="InterPro" id="IPR042128">
    <property type="entry name" value="NuoE_dom"/>
</dbReference>
<comment type="similarity">
    <text evidence="1">Belongs to the complex I 24 kDa subunit family.</text>
</comment>
<keyword evidence="5 7" id="KW-0411">Iron-sulfur</keyword>
<dbReference type="EMBL" id="QLTW01000020">
    <property type="protein sequence ID" value="MBT9144748.1"/>
    <property type="molecule type" value="Genomic_DNA"/>
</dbReference>
<protein>
    <submittedName>
        <fullName evidence="8">NADP-reducing hydrogenase subunit HndA</fullName>
        <ecNumber evidence="8">1.12.1.3</ecNumber>
    </submittedName>
</protein>
<accession>A0A9E2F6M6</accession>
<dbReference type="EC" id="1.12.1.3" evidence="8"/>
<dbReference type="Pfam" id="PF01257">
    <property type="entry name" value="2Fe-2S_thioredx"/>
    <property type="match status" value="1"/>
</dbReference>
<reference evidence="8 9" key="1">
    <citation type="journal article" date="2021" name="bioRxiv">
        <title>Unique metabolic strategies in Hadean analogues reveal hints for primordial physiology.</title>
        <authorList>
            <person name="Nobu M.K."/>
            <person name="Nakai R."/>
            <person name="Tamazawa S."/>
            <person name="Mori H."/>
            <person name="Toyoda A."/>
            <person name="Ijiri A."/>
            <person name="Suzuki S."/>
            <person name="Kurokawa K."/>
            <person name="Kamagata Y."/>
            <person name="Tamaki H."/>
        </authorList>
    </citation>
    <scope>NUCLEOTIDE SEQUENCE [LARGE SCALE GENOMIC DNA]</scope>
    <source>
        <strain evidence="8">BS525</strain>
    </source>
</reference>
<feature type="binding site" evidence="7">
    <location>
        <position position="119"/>
    </location>
    <ligand>
        <name>[2Fe-2S] cluster</name>
        <dbReference type="ChEBI" id="CHEBI:190135"/>
    </ligand>
</feature>
<dbReference type="InterPro" id="IPR036249">
    <property type="entry name" value="Thioredoxin-like_sf"/>
</dbReference>
<dbReference type="Gene3D" id="1.10.10.1590">
    <property type="entry name" value="NADH-quinone oxidoreductase subunit E"/>
    <property type="match status" value="1"/>
</dbReference>
<evidence type="ECO:0000256" key="2">
    <source>
        <dbReference type="ARBA" id="ARBA00022714"/>
    </source>
</evidence>
<keyword evidence="3 7" id="KW-0479">Metal-binding</keyword>
<comment type="cofactor">
    <cofactor evidence="6">
        <name>[2Fe-2S] cluster</name>
        <dbReference type="ChEBI" id="CHEBI:190135"/>
    </cofactor>
</comment>
<keyword evidence="4 7" id="KW-0408">Iron</keyword>
<evidence type="ECO:0000256" key="6">
    <source>
        <dbReference type="ARBA" id="ARBA00034078"/>
    </source>
</evidence>
<evidence type="ECO:0000256" key="1">
    <source>
        <dbReference type="ARBA" id="ARBA00010643"/>
    </source>
</evidence>
<dbReference type="GO" id="GO:0046872">
    <property type="term" value="F:metal ion binding"/>
    <property type="evidence" value="ECO:0007669"/>
    <property type="project" value="UniProtKB-KW"/>
</dbReference>
<dbReference type="PIRSF" id="PIRSF000216">
    <property type="entry name" value="NADH_DH_24kDa"/>
    <property type="match status" value="1"/>
</dbReference>
<feature type="binding site" evidence="7">
    <location>
        <position position="78"/>
    </location>
    <ligand>
        <name>[2Fe-2S] cluster</name>
        <dbReference type="ChEBI" id="CHEBI:190135"/>
    </ligand>
</feature>
<dbReference type="GO" id="GO:0050583">
    <property type="term" value="F:hydrogen dehydrogenase (NADP+) activity"/>
    <property type="evidence" value="ECO:0007669"/>
    <property type="project" value="UniProtKB-EC"/>
</dbReference>
<gene>
    <name evidence="8" type="primary">hndA_2</name>
    <name evidence="8" type="ORF">DDT42_00596</name>
</gene>
<dbReference type="AlphaFoldDB" id="A0A9E2F6M6"/>
<comment type="caution">
    <text evidence="8">The sequence shown here is derived from an EMBL/GenBank/DDBJ whole genome shotgun (WGS) entry which is preliminary data.</text>
</comment>
<name>A0A9E2F6M6_PSYF1</name>
<dbReference type="CDD" id="cd03064">
    <property type="entry name" value="TRX_Fd_NuoE"/>
    <property type="match status" value="1"/>
</dbReference>
<dbReference type="SUPFAM" id="SSF52833">
    <property type="entry name" value="Thioredoxin-like"/>
    <property type="match status" value="1"/>
</dbReference>
<evidence type="ECO:0000256" key="3">
    <source>
        <dbReference type="ARBA" id="ARBA00022723"/>
    </source>
</evidence>
<evidence type="ECO:0000256" key="5">
    <source>
        <dbReference type="ARBA" id="ARBA00023014"/>
    </source>
</evidence>
<comment type="cofactor">
    <cofactor evidence="7">
        <name>[2Fe-2S] cluster</name>
        <dbReference type="ChEBI" id="CHEBI:190135"/>
    </cofactor>
    <text evidence="7">Binds 1 [2Fe-2S] cluster.</text>
</comment>
<dbReference type="GO" id="GO:0051537">
    <property type="term" value="F:2 iron, 2 sulfur cluster binding"/>
    <property type="evidence" value="ECO:0007669"/>
    <property type="project" value="UniProtKB-KW"/>
</dbReference>
<keyword evidence="2 7" id="KW-0001">2Fe-2S</keyword>
<organism evidence="8 9">
    <name type="scientific">Psychracetigena formicireducens</name>
    <dbReference type="NCBI Taxonomy" id="2986056"/>
    <lineage>
        <taxon>Bacteria</taxon>
        <taxon>Bacillati</taxon>
        <taxon>Candidatus Lithacetigenota</taxon>
        <taxon>Candidatus Psychracetigena</taxon>
    </lineage>
</organism>
<evidence type="ECO:0000313" key="9">
    <source>
        <dbReference type="Proteomes" id="UP000811545"/>
    </source>
</evidence>
<proteinExistence type="inferred from homology"/>